<dbReference type="PANTHER" id="PTHR43390">
    <property type="entry name" value="SIGNAL PEPTIDASE I"/>
    <property type="match status" value="1"/>
</dbReference>
<protein>
    <recommendedName>
        <fullName evidence="4 8">Signal peptidase I</fullName>
        <ecNumber evidence="4 8">3.4.21.89</ecNumber>
    </recommendedName>
</protein>
<dbReference type="InterPro" id="IPR000223">
    <property type="entry name" value="Pept_S26A_signal_pept_1"/>
</dbReference>
<dbReference type="PRINTS" id="PR00727">
    <property type="entry name" value="LEADERPTASE"/>
</dbReference>
<evidence type="ECO:0000256" key="1">
    <source>
        <dbReference type="ARBA" id="ARBA00000677"/>
    </source>
</evidence>
<dbReference type="KEGG" id="jte:ASJ30_03000"/>
<evidence type="ECO:0000256" key="3">
    <source>
        <dbReference type="ARBA" id="ARBA00009370"/>
    </source>
</evidence>
<keyword evidence="11" id="KW-1185">Reference proteome</keyword>
<evidence type="ECO:0000256" key="2">
    <source>
        <dbReference type="ARBA" id="ARBA00004401"/>
    </source>
</evidence>
<accession>A0A1L3ME59</accession>
<reference evidence="10 11" key="1">
    <citation type="submission" date="2015-11" db="EMBL/GenBank/DDBJ databases">
        <authorList>
            <person name="Zhang Y."/>
            <person name="Guo Z."/>
        </authorList>
    </citation>
    <scope>NUCLEOTIDE SEQUENCE [LARGE SCALE GENOMIC DNA]</scope>
    <source>
        <strain evidence="10 11">YFY001</strain>
    </source>
</reference>
<evidence type="ECO:0000256" key="7">
    <source>
        <dbReference type="PIRSR" id="PIRSR600223-1"/>
    </source>
</evidence>
<evidence type="ECO:0000313" key="10">
    <source>
        <dbReference type="EMBL" id="APH00625.1"/>
    </source>
</evidence>
<comment type="catalytic activity">
    <reaction evidence="1 8">
        <text>Cleavage of hydrophobic, N-terminal signal or leader sequences from secreted and periplasmic proteins.</text>
        <dbReference type="EC" id="3.4.21.89"/>
    </reaction>
</comment>
<dbReference type="GO" id="GO:0009003">
    <property type="term" value="F:signal peptidase activity"/>
    <property type="evidence" value="ECO:0007669"/>
    <property type="project" value="UniProtKB-EC"/>
</dbReference>
<comment type="subcellular location">
    <subcellularLocation>
        <location evidence="2">Cell membrane</location>
        <topology evidence="2">Single-pass type II membrane protein</topology>
    </subcellularLocation>
    <subcellularLocation>
        <location evidence="8">Membrane</location>
        <topology evidence="8">Single-pass type II membrane protein</topology>
    </subcellularLocation>
</comment>
<dbReference type="AlphaFoldDB" id="A0A1L3ME59"/>
<keyword evidence="8" id="KW-0812">Transmembrane</keyword>
<evidence type="ECO:0000259" key="9">
    <source>
        <dbReference type="Pfam" id="PF10502"/>
    </source>
</evidence>
<feature type="transmembrane region" description="Helical" evidence="8">
    <location>
        <begin position="12"/>
        <end position="34"/>
    </location>
</feature>
<keyword evidence="8" id="KW-0472">Membrane</keyword>
<dbReference type="PROSITE" id="PS00501">
    <property type="entry name" value="SPASE_I_1"/>
    <property type="match status" value="1"/>
</dbReference>
<dbReference type="InterPro" id="IPR019533">
    <property type="entry name" value="Peptidase_S26"/>
</dbReference>
<dbReference type="SUPFAM" id="SSF51306">
    <property type="entry name" value="LexA/Signal peptidase"/>
    <property type="match status" value="1"/>
</dbReference>
<dbReference type="InterPro" id="IPR036286">
    <property type="entry name" value="LexA/Signal_pep-like_sf"/>
</dbReference>
<keyword evidence="5 8" id="KW-0645">Protease</keyword>
<dbReference type="GO" id="GO:0004252">
    <property type="term" value="F:serine-type endopeptidase activity"/>
    <property type="evidence" value="ECO:0007669"/>
    <property type="project" value="InterPro"/>
</dbReference>
<name>A0A1L3ME59_9MICO</name>
<dbReference type="InterPro" id="IPR019756">
    <property type="entry name" value="Pept_S26A_signal_pept_1_Ser-AS"/>
</dbReference>
<dbReference type="EC" id="3.4.21.89" evidence="4 8"/>
<feature type="active site" evidence="7">
    <location>
        <position position="43"/>
    </location>
</feature>
<proteinExistence type="inferred from homology"/>
<evidence type="ECO:0000313" key="11">
    <source>
        <dbReference type="Proteomes" id="UP000182938"/>
    </source>
</evidence>
<dbReference type="PANTHER" id="PTHR43390:SF1">
    <property type="entry name" value="CHLOROPLAST PROCESSING PEPTIDASE"/>
    <property type="match status" value="1"/>
</dbReference>
<dbReference type="NCBIfam" id="TIGR02227">
    <property type="entry name" value="sigpep_I_bact"/>
    <property type="match status" value="1"/>
</dbReference>
<dbReference type="Gene3D" id="2.10.109.10">
    <property type="entry name" value="Umud Fragment, subunit A"/>
    <property type="match status" value="1"/>
</dbReference>
<dbReference type="GO" id="GO:0005886">
    <property type="term" value="C:plasma membrane"/>
    <property type="evidence" value="ECO:0007669"/>
    <property type="project" value="UniProtKB-SubCell"/>
</dbReference>
<dbReference type="GO" id="GO:0006465">
    <property type="term" value="P:signal peptide processing"/>
    <property type="evidence" value="ECO:0007669"/>
    <property type="project" value="InterPro"/>
</dbReference>
<feature type="domain" description="Peptidase S26" evidence="9">
    <location>
        <begin position="15"/>
        <end position="221"/>
    </location>
</feature>
<dbReference type="RefSeq" id="WP_226282963.1">
    <property type="nucleotide sequence ID" value="NZ_CP013290.1"/>
</dbReference>
<dbReference type="Pfam" id="PF10502">
    <property type="entry name" value="Peptidase_S26"/>
    <property type="match status" value="1"/>
</dbReference>
<gene>
    <name evidence="10" type="ORF">ASJ30_03000</name>
</gene>
<dbReference type="Proteomes" id="UP000182938">
    <property type="component" value="Chromosome"/>
</dbReference>
<comment type="similarity">
    <text evidence="3 8">Belongs to the peptidase S26 family.</text>
</comment>
<evidence type="ECO:0000256" key="5">
    <source>
        <dbReference type="ARBA" id="ARBA00022670"/>
    </source>
</evidence>
<dbReference type="CDD" id="cd06530">
    <property type="entry name" value="S26_SPase_I"/>
    <property type="match status" value="1"/>
</dbReference>
<keyword evidence="8" id="KW-1133">Transmembrane helix</keyword>
<sequence length="231" mass="25075">MSEGTEGERHWLWGVLLRITIAFAVLALVTHTLVRPFVIPSGSMEPTLMTGDRVFAQVVGVDGDDLERGDVVVFGHGETWNAARIDETHPVKDVLRYAGDLLGAGPSHTAHTVKRVIGLPGETLSCCDAQGRVLVDGEPLDEPYVRHDLPFLRGADCSREGAPQRCFPEVTVPDDSYLVLGDNRANSADSVMGCRGRGTGPCEARFVHADRVVGTLGWRWWPLPPGGAERD</sequence>
<organism evidence="10 11">
    <name type="scientific">Janibacter indicus</name>
    <dbReference type="NCBI Taxonomy" id="857417"/>
    <lineage>
        <taxon>Bacteria</taxon>
        <taxon>Bacillati</taxon>
        <taxon>Actinomycetota</taxon>
        <taxon>Actinomycetes</taxon>
        <taxon>Micrococcales</taxon>
        <taxon>Intrasporangiaceae</taxon>
        <taxon>Janibacter</taxon>
    </lineage>
</organism>
<dbReference type="PROSITE" id="PS00761">
    <property type="entry name" value="SPASE_I_3"/>
    <property type="match status" value="1"/>
</dbReference>
<feature type="active site" evidence="7">
    <location>
        <position position="114"/>
    </location>
</feature>
<evidence type="ECO:0000256" key="8">
    <source>
        <dbReference type="RuleBase" id="RU362042"/>
    </source>
</evidence>
<evidence type="ECO:0000256" key="4">
    <source>
        <dbReference type="ARBA" id="ARBA00013208"/>
    </source>
</evidence>
<dbReference type="InterPro" id="IPR019758">
    <property type="entry name" value="Pept_S26A_signal_pept_1_CS"/>
</dbReference>
<keyword evidence="6 8" id="KW-0378">Hydrolase</keyword>
<dbReference type="EMBL" id="CP013290">
    <property type="protein sequence ID" value="APH00625.1"/>
    <property type="molecule type" value="Genomic_DNA"/>
</dbReference>
<evidence type="ECO:0000256" key="6">
    <source>
        <dbReference type="ARBA" id="ARBA00022801"/>
    </source>
</evidence>